<accession>A0A4U5N0W6</accession>
<dbReference type="GO" id="GO:0008537">
    <property type="term" value="C:proteasome activator complex"/>
    <property type="evidence" value="ECO:0007669"/>
    <property type="project" value="InterPro"/>
</dbReference>
<dbReference type="GO" id="GO:0061136">
    <property type="term" value="P:regulation of proteasomal protein catabolic process"/>
    <property type="evidence" value="ECO:0007669"/>
    <property type="project" value="TreeGrafter"/>
</dbReference>
<dbReference type="InterPro" id="IPR009077">
    <property type="entry name" value="Proteasome_activ_PA28"/>
</dbReference>
<reference evidence="6 7" key="2">
    <citation type="journal article" date="2019" name="G3 (Bethesda)">
        <title>Hybrid Assembly of the Genome of the Entomopathogenic Nematode Steinernema carpocapsae Identifies the X-Chromosome.</title>
        <authorList>
            <person name="Serra L."/>
            <person name="Macchietto M."/>
            <person name="Macias-Munoz A."/>
            <person name="McGill C.J."/>
            <person name="Rodriguez I.M."/>
            <person name="Rodriguez B."/>
            <person name="Murad R."/>
            <person name="Mortazavi A."/>
        </authorList>
    </citation>
    <scope>NUCLEOTIDE SEQUENCE [LARGE SCALE GENOMIC DNA]</scope>
    <source>
        <strain evidence="6 7">ALL</strain>
    </source>
</reference>
<gene>
    <name evidence="6" type="ORF">L596_017176</name>
</gene>
<organism evidence="6 7">
    <name type="scientific">Steinernema carpocapsae</name>
    <name type="common">Entomopathogenic nematode</name>
    <dbReference type="NCBI Taxonomy" id="34508"/>
    <lineage>
        <taxon>Eukaryota</taxon>
        <taxon>Metazoa</taxon>
        <taxon>Ecdysozoa</taxon>
        <taxon>Nematoda</taxon>
        <taxon>Chromadorea</taxon>
        <taxon>Rhabditida</taxon>
        <taxon>Tylenchina</taxon>
        <taxon>Panagrolaimomorpha</taxon>
        <taxon>Strongyloidoidea</taxon>
        <taxon>Steinernematidae</taxon>
        <taxon>Steinernema</taxon>
    </lineage>
</organism>
<dbReference type="FunFam" id="1.20.120.180:FF:000001">
    <property type="entry name" value="Proteasome activator complex subunit 3"/>
    <property type="match status" value="1"/>
</dbReference>
<feature type="domain" description="Proteasome activator PA28 N-terminal" evidence="4">
    <location>
        <begin position="17"/>
        <end position="73"/>
    </location>
</feature>
<dbReference type="PANTHER" id="PTHR10660">
    <property type="entry name" value="PROTEASOME REGULATOR PA28"/>
    <property type="match status" value="1"/>
</dbReference>
<dbReference type="Gene3D" id="1.20.5.120">
    <property type="entry name" value="Proteasome activator pa28, N-terminal domain"/>
    <property type="match status" value="1"/>
</dbReference>
<evidence type="ECO:0000259" key="4">
    <source>
        <dbReference type="Pfam" id="PF02251"/>
    </source>
</evidence>
<protein>
    <recommendedName>
        <fullName evidence="8">Proteasome activator PA28 C-terminal domain-containing protein</fullName>
    </recommendedName>
</protein>
<name>A0A4U5N0W6_STECR</name>
<dbReference type="GO" id="GO:0005737">
    <property type="term" value="C:cytoplasm"/>
    <property type="evidence" value="ECO:0007669"/>
    <property type="project" value="TreeGrafter"/>
</dbReference>
<feature type="region of interest" description="Disordered" evidence="3">
    <location>
        <begin position="74"/>
        <end position="102"/>
    </location>
</feature>
<evidence type="ECO:0000256" key="3">
    <source>
        <dbReference type="SAM" id="MobiDB-lite"/>
    </source>
</evidence>
<dbReference type="InterPro" id="IPR036997">
    <property type="entry name" value="PA28_C_sf"/>
</dbReference>
<feature type="compositionally biased region" description="Basic and acidic residues" evidence="3">
    <location>
        <begin position="74"/>
        <end position="90"/>
    </location>
</feature>
<evidence type="ECO:0000256" key="1">
    <source>
        <dbReference type="ARBA" id="ARBA00005883"/>
    </source>
</evidence>
<keyword evidence="7" id="KW-1185">Reference proteome</keyword>
<reference evidence="6 7" key="1">
    <citation type="journal article" date="2015" name="Genome Biol.">
        <title>Comparative genomics of Steinernema reveals deeply conserved gene regulatory networks.</title>
        <authorList>
            <person name="Dillman A.R."/>
            <person name="Macchietto M."/>
            <person name="Porter C.F."/>
            <person name="Rogers A."/>
            <person name="Williams B."/>
            <person name="Antoshechkin I."/>
            <person name="Lee M.M."/>
            <person name="Goodwin Z."/>
            <person name="Lu X."/>
            <person name="Lewis E.E."/>
            <person name="Goodrich-Blair H."/>
            <person name="Stock S.P."/>
            <person name="Adams B.J."/>
            <person name="Sternberg P.W."/>
            <person name="Mortazavi A."/>
        </authorList>
    </citation>
    <scope>NUCLEOTIDE SEQUENCE [LARGE SCALE GENOMIC DNA]</scope>
    <source>
        <strain evidence="6 7">ALL</strain>
    </source>
</reference>
<dbReference type="InterPro" id="IPR036996">
    <property type="entry name" value="PA28_N_sf"/>
</dbReference>
<keyword evidence="2" id="KW-0647">Proteasome</keyword>
<feature type="domain" description="Proteasome activator PA28 C-terminal" evidence="5">
    <location>
        <begin position="126"/>
        <end position="268"/>
    </location>
</feature>
<dbReference type="EMBL" id="AZBU02000005">
    <property type="protein sequence ID" value="TKR75959.1"/>
    <property type="molecule type" value="Genomic_DNA"/>
</dbReference>
<dbReference type="OrthoDB" id="6591885at2759"/>
<evidence type="ECO:0008006" key="8">
    <source>
        <dbReference type="Google" id="ProtNLM"/>
    </source>
</evidence>
<dbReference type="STRING" id="34508.A0A4U5N0W6"/>
<dbReference type="InterPro" id="IPR003185">
    <property type="entry name" value="Proteasome_activ_PA28_N"/>
</dbReference>
<evidence type="ECO:0000313" key="7">
    <source>
        <dbReference type="Proteomes" id="UP000298663"/>
    </source>
</evidence>
<comment type="caution">
    <text evidence="6">The sequence shown here is derived from an EMBL/GenBank/DDBJ whole genome shotgun (WGS) entry which is preliminary data.</text>
</comment>
<dbReference type="InterPro" id="IPR003186">
    <property type="entry name" value="PA28_C"/>
</dbReference>
<evidence type="ECO:0000256" key="2">
    <source>
        <dbReference type="ARBA" id="ARBA00022942"/>
    </source>
</evidence>
<dbReference type="AlphaFoldDB" id="A0A4U5N0W6"/>
<dbReference type="GO" id="GO:0061133">
    <property type="term" value="F:endopeptidase activator activity"/>
    <property type="evidence" value="ECO:0007669"/>
    <property type="project" value="TreeGrafter"/>
</dbReference>
<dbReference type="InterPro" id="IPR036252">
    <property type="entry name" value="Proteasome_activ_sf"/>
</dbReference>
<dbReference type="Gene3D" id="1.20.120.180">
    <property type="entry name" value="Proteasome activator pa28, C-terminal domain"/>
    <property type="match status" value="1"/>
</dbReference>
<dbReference type="SUPFAM" id="SSF47216">
    <property type="entry name" value="Proteasome activator"/>
    <property type="match status" value="1"/>
</dbReference>
<dbReference type="Proteomes" id="UP000298663">
    <property type="component" value="Unassembled WGS sequence"/>
</dbReference>
<dbReference type="PANTHER" id="PTHR10660:SF2">
    <property type="entry name" value="LD45860P"/>
    <property type="match status" value="1"/>
</dbReference>
<comment type="similarity">
    <text evidence="1">Belongs to the PA28 family.</text>
</comment>
<dbReference type="GO" id="GO:0005654">
    <property type="term" value="C:nucleoplasm"/>
    <property type="evidence" value="ECO:0007669"/>
    <property type="project" value="TreeGrafter"/>
</dbReference>
<proteinExistence type="inferred from homology"/>
<dbReference type="Pfam" id="PF02252">
    <property type="entry name" value="PA28_C"/>
    <property type="match status" value="1"/>
</dbReference>
<evidence type="ECO:0000313" key="6">
    <source>
        <dbReference type="EMBL" id="TKR75959.1"/>
    </source>
</evidence>
<dbReference type="GO" id="GO:2000045">
    <property type="term" value="P:regulation of G1/S transition of mitotic cell cycle"/>
    <property type="evidence" value="ECO:0007669"/>
    <property type="project" value="TreeGrafter"/>
</dbReference>
<evidence type="ECO:0000259" key="5">
    <source>
        <dbReference type="Pfam" id="PF02252"/>
    </source>
</evidence>
<dbReference type="Pfam" id="PF02251">
    <property type="entry name" value="PA28_N"/>
    <property type="match status" value="1"/>
</dbReference>
<sequence>MAKTSSTNGSDSADYSKLLTDYKADLIKKAEKIVLEEFPKRVIKFNDLLEDEQFSYDLLSTYLPDLEFNLPRPLEDIPKLNSPKEEGEPSKKRKRAEKHDSDLIVESSSEVAVSGTPVYGFVNGSVKCNTKLAALTDQVRPMLRDAVEDVNKVKMWILFLIPRIEDGNNFGVSIQEETLSEVRTVESEAASFLDQMSRYFVSRARLVTKVAKYPHVDDYRRAIMDLDEKQFINIRLVLTEMRNHFATLHDMITKNMEKIKKPRSSNHDHMY</sequence>